<comment type="caution">
    <text evidence="2">The sequence shown here is derived from an EMBL/GenBank/DDBJ whole genome shotgun (WGS) entry which is preliminary data.</text>
</comment>
<feature type="domain" description="ATPase dynein-related AAA" evidence="1">
    <location>
        <begin position="39"/>
        <end position="182"/>
    </location>
</feature>
<evidence type="ECO:0000313" key="2">
    <source>
        <dbReference type="EMBL" id="PDT20060.1"/>
    </source>
</evidence>
<dbReference type="PANTHER" id="PTHR37291">
    <property type="entry name" value="5-METHYLCYTOSINE-SPECIFIC RESTRICTION ENZYME B"/>
    <property type="match status" value="1"/>
</dbReference>
<dbReference type="Gene3D" id="3.40.50.300">
    <property type="entry name" value="P-loop containing nucleotide triphosphate hydrolases"/>
    <property type="match status" value="1"/>
</dbReference>
<dbReference type="Proteomes" id="UP000219914">
    <property type="component" value="Unassembled WGS sequence"/>
</dbReference>
<dbReference type="InterPro" id="IPR052934">
    <property type="entry name" value="Methyl-DNA_Rec/Restrict_Enz"/>
</dbReference>
<dbReference type="InterPro" id="IPR027417">
    <property type="entry name" value="P-loop_NTPase"/>
</dbReference>
<accession>A0ABX4JJK4</accession>
<evidence type="ECO:0000313" key="3">
    <source>
        <dbReference type="Proteomes" id="UP000219914"/>
    </source>
</evidence>
<sequence>MCGPSRGSEMTDYGPATERNIKLVIDACERYGSSSIIALSGVPATGKSYIAAIAAQRFAGEPTRVREIQFHPSFSYEEFVEGLRLGQNGAVEPLDGVFLEWNERATDDGKLNYVLLIEELTRANLSSVLGELLTYIEHRNRQFLTSFSRRPVRISSKLTIVATFNPIDRSAIDIDDALLRRLRIIDMPPDVDQLIEMLSKNGMPESVSRRISLVFDECKSTFPEDYETLMPFGHGIFAEVRAENELYPLWRQRLRKMLYRPLADPHPFAEIIEQAFPWRDESYRAPTG</sequence>
<evidence type="ECO:0000259" key="1">
    <source>
        <dbReference type="Pfam" id="PF07728"/>
    </source>
</evidence>
<proteinExistence type="predicted"/>
<dbReference type="InterPro" id="IPR011704">
    <property type="entry name" value="ATPase_dyneun-rel_AAA"/>
</dbReference>
<gene>
    <name evidence="2" type="ORF">CO674_29875</name>
</gene>
<reference evidence="2 3" key="1">
    <citation type="submission" date="2017-09" db="EMBL/GenBank/DDBJ databases">
        <title>Comparative genomics of rhizobia isolated from Phaseolus vulgaris in China.</title>
        <authorList>
            <person name="Tong W."/>
        </authorList>
    </citation>
    <scope>NUCLEOTIDE SEQUENCE [LARGE SCALE GENOMIC DNA]</scope>
    <source>
        <strain evidence="2 3">FH14</strain>
    </source>
</reference>
<dbReference type="EMBL" id="NWSY01000031">
    <property type="protein sequence ID" value="PDT20060.1"/>
    <property type="molecule type" value="Genomic_DNA"/>
</dbReference>
<protein>
    <recommendedName>
        <fullName evidence="1">ATPase dynein-related AAA domain-containing protein</fullName>
    </recommendedName>
</protein>
<dbReference type="SUPFAM" id="SSF52540">
    <property type="entry name" value="P-loop containing nucleoside triphosphate hydrolases"/>
    <property type="match status" value="1"/>
</dbReference>
<keyword evidence="3" id="KW-1185">Reference proteome</keyword>
<organism evidence="2 3">
    <name type="scientific">Rhizobium hidalgonense</name>
    <dbReference type="NCBI Taxonomy" id="1538159"/>
    <lineage>
        <taxon>Bacteria</taxon>
        <taxon>Pseudomonadati</taxon>
        <taxon>Pseudomonadota</taxon>
        <taxon>Alphaproteobacteria</taxon>
        <taxon>Hyphomicrobiales</taxon>
        <taxon>Rhizobiaceae</taxon>
        <taxon>Rhizobium/Agrobacterium group</taxon>
        <taxon>Rhizobium</taxon>
    </lineage>
</organism>
<dbReference type="Pfam" id="PF07728">
    <property type="entry name" value="AAA_5"/>
    <property type="match status" value="1"/>
</dbReference>
<name>A0ABX4JJK4_9HYPH</name>
<dbReference type="PANTHER" id="PTHR37291:SF1">
    <property type="entry name" value="TYPE IV METHYL-DIRECTED RESTRICTION ENZYME ECOKMCRB SUBUNIT"/>
    <property type="match status" value="1"/>
</dbReference>